<evidence type="ECO:0000256" key="3">
    <source>
        <dbReference type="ARBA" id="ARBA00012891"/>
    </source>
</evidence>
<keyword evidence="4" id="KW-0799">Topoisomerase</keyword>
<dbReference type="SUPFAM" id="SSF56349">
    <property type="entry name" value="DNA breaking-rejoining enzymes"/>
    <property type="match status" value="1"/>
</dbReference>
<evidence type="ECO:0000256" key="6">
    <source>
        <dbReference type="ARBA" id="ARBA00023235"/>
    </source>
</evidence>
<evidence type="ECO:0000259" key="7">
    <source>
        <dbReference type="Pfam" id="PF01028"/>
    </source>
</evidence>
<dbReference type="Proteomes" id="UP000547058">
    <property type="component" value="Unassembled WGS sequence"/>
</dbReference>
<dbReference type="EC" id="5.6.2.1" evidence="3"/>
<dbReference type="PROSITE" id="PS52038">
    <property type="entry name" value="TOPO_IB_2"/>
    <property type="match status" value="1"/>
</dbReference>
<sequence>MSQPAMTPGKAAARAAGLRYVDDGQPGFHRRKAGRGFTYRDARGRTVRDADMLARFRSLAIPPAYTDVWICAWPNGHLQATGRDARGRKQYRYHPDWARQRDAGKFDRIITFGAALPALRRRLRQDLRCTGFPRAKVLAIVVALLADTLVRVGNESYVRENNSFGLTTLRNRHLALLAGGRVQMRFHGKSGQRQEVVVSDRQLAKLVRRLQQLPGQALFQYRDDDGSVQPVDSGEVNDYLREAMGEAFTAKDFRTWGGTVEALRVFAATALPEPASKTALAAVQREVVCQVASLLGNTPAVCRKAYIDPCVFDGWERGELGALAGLRGPRQWEQATLRYLRRARRVSRSRSR</sequence>
<comment type="catalytic activity">
    <reaction evidence="1">
        <text>ATP-independent breakage of single-stranded DNA, followed by passage and rejoining.</text>
        <dbReference type="EC" id="5.6.2.1"/>
    </reaction>
</comment>
<organism evidence="9 10">
    <name type="scientific">Stenotrophomonas tumulicola</name>
    <dbReference type="NCBI Taxonomy" id="1685415"/>
    <lineage>
        <taxon>Bacteria</taxon>
        <taxon>Pseudomonadati</taxon>
        <taxon>Pseudomonadota</taxon>
        <taxon>Gammaproteobacteria</taxon>
        <taxon>Lysobacterales</taxon>
        <taxon>Lysobacteraceae</taxon>
        <taxon>Stenotrophomonas</taxon>
    </lineage>
</organism>
<dbReference type="GO" id="GO:0003917">
    <property type="term" value="F:DNA topoisomerase type I (single strand cut, ATP-independent) activity"/>
    <property type="evidence" value="ECO:0007669"/>
    <property type="project" value="UniProtKB-EC"/>
</dbReference>
<name>A0A7W3IIJ7_9GAMM</name>
<comment type="caution">
    <text evidence="9">The sequence shown here is derived from an EMBL/GenBank/DDBJ whole genome shotgun (WGS) entry which is preliminary data.</text>
</comment>
<evidence type="ECO:0000256" key="5">
    <source>
        <dbReference type="ARBA" id="ARBA00023125"/>
    </source>
</evidence>
<dbReference type="InterPro" id="IPR001631">
    <property type="entry name" value="TopoI"/>
</dbReference>
<reference evidence="9 10" key="1">
    <citation type="submission" date="2020-08" db="EMBL/GenBank/DDBJ databases">
        <title>Stenotrophomonas tumulicola JCM 30961.</title>
        <authorList>
            <person name="Deng Y."/>
        </authorList>
    </citation>
    <scope>NUCLEOTIDE SEQUENCE [LARGE SCALE GENOMIC DNA]</scope>
    <source>
        <strain evidence="9 10">JCM 30961</strain>
    </source>
</reference>
<dbReference type="PRINTS" id="PR00416">
    <property type="entry name" value="EUTPISMRASEI"/>
</dbReference>
<dbReference type="RefSeq" id="WP_182340136.1">
    <property type="nucleotide sequence ID" value="NZ_JACGXS010000008.1"/>
</dbReference>
<dbReference type="InterPro" id="IPR013500">
    <property type="entry name" value="TopoI_cat_euk"/>
</dbReference>
<dbReference type="Pfam" id="PF01028">
    <property type="entry name" value="Topoisom_I"/>
    <property type="match status" value="1"/>
</dbReference>
<dbReference type="GO" id="GO:0003677">
    <property type="term" value="F:DNA binding"/>
    <property type="evidence" value="ECO:0007669"/>
    <property type="project" value="UniProtKB-KW"/>
</dbReference>
<proteinExistence type="inferred from homology"/>
<dbReference type="GO" id="GO:0006265">
    <property type="term" value="P:DNA topological change"/>
    <property type="evidence" value="ECO:0007669"/>
    <property type="project" value="InterPro"/>
</dbReference>
<evidence type="ECO:0000313" key="10">
    <source>
        <dbReference type="Proteomes" id="UP000547058"/>
    </source>
</evidence>
<dbReference type="Gene3D" id="3.30.66.10">
    <property type="entry name" value="DNA topoisomerase I domain"/>
    <property type="match status" value="1"/>
</dbReference>
<dbReference type="InterPro" id="IPR049331">
    <property type="entry name" value="Top1B_N_bact"/>
</dbReference>
<accession>A0A7W3IIJ7</accession>
<dbReference type="InterPro" id="IPR011010">
    <property type="entry name" value="DNA_brk_join_enz"/>
</dbReference>
<dbReference type="InterPro" id="IPR014711">
    <property type="entry name" value="TopoI_cat_a-hlx-sub_euk"/>
</dbReference>
<keyword evidence="10" id="KW-1185">Reference proteome</keyword>
<dbReference type="Gene3D" id="3.90.15.10">
    <property type="entry name" value="Topoisomerase I, Chain A, domain 3"/>
    <property type="match status" value="1"/>
</dbReference>
<keyword evidence="5" id="KW-0238">DNA-binding</keyword>
<feature type="domain" description="DNA topoisomerase IB N-terminal" evidence="8">
    <location>
        <begin position="36"/>
        <end position="84"/>
    </location>
</feature>
<evidence type="ECO:0000256" key="2">
    <source>
        <dbReference type="ARBA" id="ARBA00006645"/>
    </source>
</evidence>
<dbReference type="AlphaFoldDB" id="A0A7W3IIJ7"/>
<evidence type="ECO:0000256" key="1">
    <source>
        <dbReference type="ARBA" id="ARBA00000213"/>
    </source>
</evidence>
<evidence type="ECO:0000259" key="8">
    <source>
        <dbReference type="Pfam" id="PF21338"/>
    </source>
</evidence>
<dbReference type="Pfam" id="PF21338">
    <property type="entry name" value="Top1B_N_bact"/>
    <property type="match status" value="1"/>
</dbReference>
<dbReference type="Gene3D" id="1.10.132.120">
    <property type="match status" value="1"/>
</dbReference>
<dbReference type="InterPro" id="IPR035447">
    <property type="entry name" value="DNA_topo_I_N_sf"/>
</dbReference>
<feature type="domain" description="DNA topoisomerase I catalytic core eukaryotic-type" evidence="7">
    <location>
        <begin position="99"/>
        <end position="304"/>
    </location>
</feature>
<keyword evidence="6 9" id="KW-0413">Isomerase</keyword>
<dbReference type="EMBL" id="JACGXS010000008">
    <property type="protein sequence ID" value="MBA8683002.1"/>
    <property type="molecule type" value="Genomic_DNA"/>
</dbReference>
<evidence type="ECO:0000313" key="9">
    <source>
        <dbReference type="EMBL" id="MBA8683002.1"/>
    </source>
</evidence>
<gene>
    <name evidence="9" type="ORF">H4O11_14475</name>
</gene>
<protein>
    <recommendedName>
        <fullName evidence="3">DNA topoisomerase</fullName>
        <ecNumber evidence="3">5.6.2.1</ecNumber>
    </recommendedName>
</protein>
<comment type="similarity">
    <text evidence="2">Belongs to the type IB topoisomerase family.</text>
</comment>
<evidence type="ECO:0000256" key="4">
    <source>
        <dbReference type="ARBA" id="ARBA00023029"/>
    </source>
</evidence>
<dbReference type="SUPFAM" id="SSF55869">
    <property type="entry name" value="DNA topoisomerase I domain"/>
    <property type="match status" value="1"/>
</dbReference>